<proteinExistence type="predicted"/>
<evidence type="ECO:0000313" key="2">
    <source>
        <dbReference type="EMBL" id="PGH01149.1"/>
    </source>
</evidence>
<name>A0A2B7WX34_POLH7</name>
<protein>
    <submittedName>
        <fullName evidence="2">Uncharacterized protein</fullName>
    </submittedName>
</protein>
<feature type="region of interest" description="Disordered" evidence="1">
    <location>
        <begin position="30"/>
        <end position="140"/>
    </location>
</feature>
<evidence type="ECO:0000256" key="1">
    <source>
        <dbReference type="SAM" id="MobiDB-lite"/>
    </source>
</evidence>
<sequence length="241" mass="26860">MSNLHDGAASHKRVLRHAHRTAVLLESKAVASSELPVRKKAKSLPSSDSEVEPPSQAPVPLLHRLPTTEATKRSPPPLENLNICERTPDFQATTSPRSCKRSRKRPANDRGSLDDRRGFLSPASEPFFDGDPYPIPGREPQPVLYSPDLEDKVHVRTVKNRIFDFESPIVSATKLHDTRKPNVGRPHRAYPHPSPSSSNTEDEPLSISPMISQPETRPITEEQLINEVRGIYAGLVMIEKK</sequence>
<organism evidence="2 3">
    <name type="scientific">Polytolypa hystricis (strain UAMH7299)</name>
    <dbReference type="NCBI Taxonomy" id="1447883"/>
    <lineage>
        <taxon>Eukaryota</taxon>
        <taxon>Fungi</taxon>
        <taxon>Dikarya</taxon>
        <taxon>Ascomycota</taxon>
        <taxon>Pezizomycotina</taxon>
        <taxon>Eurotiomycetes</taxon>
        <taxon>Eurotiomycetidae</taxon>
        <taxon>Onygenales</taxon>
        <taxon>Onygenales incertae sedis</taxon>
        <taxon>Polytolypa</taxon>
    </lineage>
</organism>
<dbReference type="STRING" id="1447883.A0A2B7WX34"/>
<feature type="compositionally biased region" description="Basic and acidic residues" evidence="1">
    <location>
        <begin position="106"/>
        <end position="118"/>
    </location>
</feature>
<accession>A0A2B7WX34</accession>
<gene>
    <name evidence="2" type="ORF">AJ80_09044</name>
</gene>
<keyword evidence="3" id="KW-1185">Reference proteome</keyword>
<feature type="region of interest" description="Disordered" evidence="1">
    <location>
        <begin position="176"/>
        <end position="219"/>
    </location>
</feature>
<reference evidence="2 3" key="1">
    <citation type="submission" date="2017-10" db="EMBL/GenBank/DDBJ databases">
        <title>Comparative genomics in systemic dimorphic fungi from Ajellomycetaceae.</title>
        <authorList>
            <person name="Munoz J.F."/>
            <person name="Mcewen J.G."/>
            <person name="Clay O.K."/>
            <person name="Cuomo C.A."/>
        </authorList>
    </citation>
    <scope>NUCLEOTIDE SEQUENCE [LARGE SCALE GENOMIC DNA]</scope>
    <source>
        <strain evidence="2 3">UAMH7299</strain>
    </source>
</reference>
<dbReference type="AlphaFoldDB" id="A0A2B7WX34"/>
<feature type="non-terminal residue" evidence="2">
    <location>
        <position position="241"/>
    </location>
</feature>
<evidence type="ECO:0000313" key="3">
    <source>
        <dbReference type="Proteomes" id="UP000224634"/>
    </source>
</evidence>
<dbReference type="OrthoDB" id="2017974at2759"/>
<comment type="caution">
    <text evidence="2">The sequence shown here is derived from an EMBL/GenBank/DDBJ whole genome shotgun (WGS) entry which is preliminary data.</text>
</comment>
<dbReference type="EMBL" id="PDNA01000241">
    <property type="protein sequence ID" value="PGH01149.1"/>
    <property type="molecule type" value="Genomic_DNA"/>
</dbReference>
<dbReference type="Proteomes" id="UP000224634">
    <property type="component" value="Unassembled WGS sequence"/>
</dbReference>